<keyword evidence="1" id="KW-1133">Transmembrane helix</keyword>
<dbReference type="RefSeq" id="WP_381431001.1">
    <property type="nucleotide sequence ID" value="NZ_JBHSNO010000003.1"/>
</dbReference>
<dbReference type="InterPro" id="IPR040680">
    <property type="entry name" value="DUF5643"/>
</dbReference>
<dbReference type="InterPro" id="IPR025436">
    <property type="entry name" value="DUF4179"/>
</dbReference>
<feature type="transmembrane region" description="Helical" evidence="1">
    <location>
        <begin position="52"/>
        <end position="74"/>
    </location>
</feature>
<dbReference type="Proteomes" id="UP001596109">
    <property type="component" value="Unassembled WGS sequence"/>
</dbReference>
<evidence type="ECO:0000259" key="3">
    <source>
        <dbReference type="Pfam" id="PF18705"/>
    </source>
</evidence>
<protein>
    <submittedName>
        <fullName evidence="4">DUF4179 domain-containing protein</fullName>
    </submittedName>
</protein>
<evidence type="ECO:0000259" key="2">
    <source>
        <dbReference type="Pfam" id="PF13786"/>
    </source>
</evidence>
<dbReference type="Pfam" id="PF13786">
    <property type="entry name" value="DUF4179"/>
    <property type="match status" value="1"/>
</dbReference>
<keyword evidence="1" id="KW-0812">Transmembrane</keyword>
<dbReference type="EMBL" id="JBHSNO010000003">
    <property type="protein sequence ID" value="MFC5588047.1"/>
    <property type="molecule type" value="Genomic_DNA"/>
</dbReference>
<sequence length="367" mass="40734">MKDIYELLNDAKIDDQDIEEMPVTELEKAKVKNTLKQSILKKKKRTGWKTNVIAAAAVIGLTVTTIGLTFPAYAGNIPIIGDIFRFLDNDKTGMYDNYKEFSTEMNLTQESNGIKITVNDAVFDGETVAITYSIDSDRDLGEELTIFDTIDIKGANGMTGSSQISKIDDTHYVGLDRMTPTGIASENIDVKWKIKHLHLLDTEQEIKGNWKFSFSLQATDSQVQLTNQSIEKNGVTVNIEKIAFTPMSFIVHYSQAATQQVQDKWHEASIELHVTDDLGNIYSGEGNGGSGSDAYTISWSDTFEKLDPNATKLIITPHVLLRIHDASNFGGIEITADGKEKELPIPTKTGVGKEEFVMEDIVIELEK</sequence>
<evidence type="ECO:0000256" key="1">
    <source>
        <dbReference type="SAM" id="Phobius"/>
    </source>
</evidence>
<gene>
    <name evidence="4" type="ORF">ACFPRA_03960</name>
</gene>
<dbReference type="Gene3D" id="2.60.40.1630">
    <property type="entry name" value="bacillus anthracis domain"/>
    <property type="match status" value="1"/>
</dbReference>
<feature type="domain" description="DUF5643" evidence="3">
    <location>
        <begin position="222"/>
        <end position="339"/>
    </location>
</feature>
<feature type="domain" description="DUF4179" evidence="2">
    <location>
        <begin position="43"/>
        <end position="136"/>
    </location>
</feature>
<accession>A0ABW0TF43</accession>
<evidence type="ECO:0000313" key="4">
    <source>
        <dbReference type="EMBL" id="MFC5588047.1"/>
    </source>
</evidence>
<organism evidence="4 5">
    <name type="scientific">Sporosarcina soli</name>
    <dbReference type="NCBI Taxonomy" id="334736"/>
    <lineage>
        <taxon>Bacteria</taxon>
        <taxon>Bacillati</taxon>
        <taxon>Bacillota</taxon>
        <taxon>Bacilli</taxon>
        <taxon>Bacillales</taxon>
        <taxon>Caryophanaceae</taxon>
        <taxon>Sporosarcina</taxon>
    </lineage>
</organism>
<dbReference type="Pfam" id="PF18705">
    <property type="entry name" value="DUF5643"/>
    <property type="match status" value="1"/>
</dbReference>
<evidence type="ECO:0000313" key="5">
    <source>
        <dbReference type="Proteomes" id="UP001596109"/>
    </source>
</evidence>
<reference evidence="5" key="1">
    <citation type="journal article" date="2019" name="Int. J. Syst. Evol. Microbiol.">
        <title>The Global Catalogue of Microorganisms (GCM) 10K type strain sequencing project: providing services to taxonomists for standard genome sequencing and annotation.</title>
        <authorList>
            <consortium name="The Broad Institute Genomics Platform"/>
            <consortium name="The Broad Institute Genome Sequencing Center for Infectious Disease"/>
            <person name="Wu L."/>
            <person name="Ma J."/>
        </authorList>
    </citation>
    <scope>NUCLEOTIDE SEQUENCE [LARGE SCALE GENOMIC DNA]</scope>
    <source>
        <strain evidence="5">CGMCC 4.1434</strain>
    </source>
</reference>
<keyword evidence="5" id="KW-1185">Reference proteome</keyword>
<dbReference type="Gene3D" id="2.60.40.1640">
    <property type="entry name" value="Conserved domain protein"/>
    <property type="match status" value="1"/>
</dbReference>
<keyword evidence="1" id="KW-0472">Membrane</keyword>
<name>A0ABW0TF43_9BACL</name>
<comment type="caution">
    <text evidence="4">The sequence shown here is derived from an EMBL/GenBank/DDBJ whole genome shotgun (WGS) entry which is preliminary data.</text>
</comment>
<proteinExistence type="predicted"/>